<dbReference type="PROSITE" id="PS51318">
    <property type="entry name" value="TAT"/>
    <property type="match status" value="1"/>
</dbReference>
<gene>
    <name evidence="3" type="ORF">NX02_15270</name>
</gene>
<dbReference type="InterPro" id="IPR049349">
    <property type="entry name" value="DUF2264_N"/>
</dbReference>
<dbReference type="STRING" id="1123269.NX02_15270"/>
<dbReference type="PANTHER" id="PTHR35339">
    <property type="entry name" value="LINALOOL DEHYDRATASE_ISOMERASE DOMAIN-CONTAINING PROTEIN"/>
    <property type="match status" value="1"/>
</dbReference>
<dbReference type="PANTHER" id="PTHR35339:SF3">
    <property type="entry name" value="DUF2264 DOMAIN-CONTAINING PROTEIN"/>
    <property type="match status" value="1"/>
</dbReference>
<dbReference type="eggNOG" id="COG4289">
    <property type="taxonomic scope" value="Bacteria"/>
</dbReference>
<feature type="chain" id="PRO_5004785141" description="DUF2264 domain-containing protein" evidence="1">
    <location>
        <begin position="26"/>
        <end position="420"/>
    </location>
</feature>
<dbReference type="InterPro" id="IPR006311">
    <property type="entry name" value="TAT_signal"/>
</dbReference>
<dbReference type="InterPro" id="IPR016624">
    <property type="entry name" value="UCP014753"/>
</dbReference>
<accession>W0ADW5</accession>
<dbReference type="HOGENOM" id="CLU_028269_2_0_5"/>
<dbReference type="Proteomes" id="UP000018851">
    <property type="component" value="Chromosome"/>
</dbReference>
<feature type="domain" description="DUF2264" evidence="2">
    <location>
        <begin position="37"/>
        <end position="401"/>
    </location>
</feature>
<sequence>MDRRHFLGSALAAGALVPAAQAASAAPPAPRAGAKDDRAYMVDLLRQMAVPILEPMSQGRLQAAFKPELSPTWDGRDPKVSYLEAFGRLISGIAPWLALPDDATPEGRLRATLRQQALAAYAHSVDPQSPDYLQWHIYGQPLVDSAYFTNAFLRAPRQLWGPLDATTKKRVVEEIKGLRRVSPPYTNWLLFAAMNEAFLLSIGEDWDPVRLDLAIRKVNEWYVGDGWYADGPRFHFDHYGSYVIHPMLVEILEVLAATKARFNSLDARALLDQAYKRMQRYGEHLERLIGPDGAYAPIGRSLTYRTAVFQPLGLLAWRKRLPAALPEGQVRAATLAAQRAVFRHPSNFDAKGYMTIGFTGHQPKLGDWYSNAGSMYIASESLIALGLSADDSYWTSPALPWTSKKAFAGEEFPKDYYVEY</sequence>
<evidence type="ECO:0000313" key="3">
    <source>
        <dbReference type="EMBL" id="AHE54737.1"/>
    </source>
</evidence>
<dbReference type="OrthoDB" id="9813465at2"/>
<keyword evidence="1" id="KW-0732">Signal</keyword>
<dbReference type="PATRIC" id="fig|1123269.5.peg.2982"/>
<name>W0ADW5_9SPHN</name>
<dbReference type="KEGG" id="ssan:NX02_15270"/>
<dbReference type="EMBL" id="CP006644">
    <property type="protein sequence ID" value="AHE54737.1"/>
    <property type="molecule type" value="Genomic_DNA"/>
</dbReference>
<proteinExistence type="predicted"/>
<evidence type="ECO:0000259" key="2">
    <source>
        <dbReference type="Pfam" id="PF10022"/>
    </source>
</evidence>
<keyword evidence="4" id="KW-1185">Reference proteome</keyword>
<dbReference type="RefSeq" id="WP_025292940.1">
    <property type="nucleotide sequence ID" value="NZ_CP006644.1"/>
</dbReference>
<evidence type="ECO:0000313" key="4">
    <source>
        <dbReference type="Proteomes" id="UP000018851"/>
    </source>
</evidence>
<dbReference type="Pfam" id="PF10022">
    <property type="entry name" value="DUF2264"/>
    <property type="match status" value="1"/>
</dbReference>
<dbReference type="AlphaFoldDB" id="W0ADW5"/>
<reference evidence="3 4" key="1">
    <citation type="submission" date="2013-07" db="EMBL/GenBank/DDBJ databases">
        <title>Completed genome of Sphingomonas sanxanigenens NX02.</title>
        <authorList>
            <person name="Ma T."/>
            <person name="Huang H."/>
            <person name="Wu M."/>
            <person name="Li X."/>
            <person name="Li G."/>
        </authorList>
    </citation>
    <scope>NUCLEOTIDE SEQUENCE [LARGE SCALE GENOMIC DNA]</scope>
    <source>
        <strain evidence="3 4">NX02</strain>
    </source>
</reference>
<organism evidence="3 4">
    <name type="scientific">Sphingomonas sanxanigenens DSM 19645 = NX02</name>
    <dbReference type="NCBI Taxonomy" id="1123269"/>
    <lineage>
        <taxon>Bacteria</taxon>
        <taxon>Pseudomonadati</taxon>
        <taxon>Pseudomonadota</taxon>
        <taxon>Alphaproteobacteria</taxon>
        <taxon>Sphingomonadales</taxon>
        <taxon>Sphingomonadaceae</taxon>
        <taxon>Sphingomonas</taxon>
    </lineage>
</organism>
<protein>
    <recommendedName>
        <fullName evidence="2">DUF2264 domain-containing protein</fullName>
    </recommendedName>
</protein>
<dbReference type="PIRSF" id="PIRSF014753">
    <property type="entry name" value="UCP014753"/>
    <property type="match status" value="1"/>
</dbReference>
<evidence type="ECO:0000256" key="1">
    <source>
        <dbReference type="SAM" id="SignalP"/>
    </source>
</evidence>
<feature type="signal peptide" evidence="1">
    <location>
        <begin position="1"/>
        <end position="25"/>
    </location>
</feature>